<feature type="compositionally biased region" description="Low complexity" evidence="1">
    <location>
        <begin position="430"/>
        <end position="442"/>
    </location>
</feature>
<reference evidence="3" key="1">
    <citation type="submission" date="2024-04" db="EMBL/GenBank/DDBJ databases">
        <authorList>
            <person name="Shaw F."/>
            <person name="Minotto A."/>
        </authorList>
    </citation>
    <scope>NUCLEOTIDE SEQUENCE [LARGE SCALE GENOMIC DNA]</scope>
</reference>
<dbReference type="InterPro" id="IPR007122">
    <property type="entry name" value="Villin/Gelsolin"/>
</dbReference>
<feature type="region of interest" description="Disordered" evidence="1">
    <location>
        <begin position="114"/>
        <end position="141"/>
    </location>
</feature>
<keyword evidence="3" id="KW-1185">Reference proteome</keyword>
<feature type="compositionally biased region" description="Low complexity" evidence="1">
    <location>
        <begin position="352"/>
        <end position="370"/>
    </location>
</feature>
<dbReference type="EMBL" id="OZ037947">
    <property type="protein sequence ID" value="CAL1707915.1"/>
    <property type="molecule type" value="Genomic_DNA"/>
</dbReference>
<dbReference type="SUPFAM" id="SSF55753">
    <property type="entry name" value="Actin depolymerizing proteins"/>
    <property type="match status" value="1"/>
</dbReference>
<proteinExistence type="predicted"/>
<feature type="compositionally biased region" description="Basic and acidic residues" evidence="1">
    <location>
        <begin position="811"/>
        <end position="821"/>
    </location>
</feature>
<feature type="compositionally biased region" description="Low complexity" evidence="1">
    <location>
        <begin position="465"/>
        <end position="476"/>
    </location>
</feature>
<evidence type="ECO:0000313" key="3">
    <source>
        <dbReference type="Proteomes" id="UP001497453"/>
    </source>
</evidence>
<feature type="compositionally biased region" description="Pro residues" evidence="1">
    <location>
        <begin position="339"/>
        <end position="351"/>
    </location>
</feature>
<name>A0ABP1DJC1_9APHY</name>
<dbReference type="PANTHER" id="PTHR11977">
    <property type="entry name" value="VILLIN"/>
    <property type="match status" value="1"/>
</dbReference>
<accession>A0ABP1DJC1</accession>
<sequence length="1398" mass="150710">MSSVGGVDRASRRRTLDTSPKTESGLAEWTSKIKALQRQVDQDEEEETRRLEQEIAASRLARMRRSTGGASRAGSVDLSKTDVAASLKEAGSDHNILEVKAPSHRLQNQSDALRKLTRETPNERLVHAEPSTMSSSEKKDIPKAPISLAAFIGGRATGPRLTKHAPQQDAHDPTQFEQRTHITAPHPVFGRGGVAMPGMTKATQVPPSPGGSNGSGLKANPLLERDRRTSTPSLVKSFVERVEESHTTAQPTGGSNYAGRQRTISTLTGVHPQKSPPPVDAKEKLLDIAPGTSPVSSLTTIPSPDPGLRAVTPQGRRTPALAGASTQPTRSLSKSPLPRSSPVPIQTPPHSPQSFNSSPSKSPIITPSLSRPIQPQPRKSIGSVQLPGSQTSSAAFLKPPPSKDPTPSISRLQGRGFVQNMVRASSQLEAAAGSPGSPTPGGRNEGSRKPNVLERRQFDNAKGASSPSLPIISPKPVAMRKSHTSDASFAPVSTTPQPASSSLPKIIKPDYTGKSLKSAASSPSMSQAYTAGGRASKSEVGPDGSPRPQGLGSGSTMISYIKPTKTGDNPITPSPPSRPSSRPPTRPPSAASHSRKASPEPEADELGVRVRPRAKSIGANRGGPVREGLVDSHMTGGTNKPLSHPTKDRARKPRKAREATKVAVQETSSRASGVNGEDASLTGHGESTPFKPHVTPQANRHLPSVTPGHQLSSSPTATTDEKRDVSVPVVPSPRIPSFESHAVKSTTESSDSVPQAPKDEPILKVSPGSSHTARPISRQPGEKSPTSPVRHGRIPSTGKRATVMDVALALNEHEAQTRKVSPEVAQKPSSPVQASPPPESLQADVNEDDENYVKPDVKSLVANWGPRNIAPSQMEKRKSSYERYSAFVLPPLTEEKTPIHSPAGTLTRQVTSVPPVQEHVEWYSNGLASEPTVPVDDAVTASVEVPKQVSLEPFQEPSEEQGTLVIEHTDEPLPAVDVGTLLDTSDDVYKPDPDVNTISVEVMSIVGNTANVVNKDPSIFYDSEVLVVIHRSKAKSSGLVTTKVWSWIGNKAHVGEKEERKMQELARRYNTTRIVISQYDEPAEVAYILGGRLAVRQGTRAHWSSENTAMHVVRALYGVVYIDEVDLTVKNLCSAFAYCISLLGTVYVWYGRGATQPEREYALEYALSIAVSPDSIIELSEGENDEDEMFWMILGDREYARADYWQWRQSAPSRVPRMWRIVQQQPFAEKVTPTSVLPSFSDAVYIIDSVWEYFILIGSQARGKRSHIRLALSLANGLSDTTSLSKPFRPPVHVLIFPSQLPTDLRLALRGLDEVSLNGSLVPDHMNLVDADKALAHVGVSQNHPFSSILSAMTAATNYLGQNFATRSPVPSSRLRSITCYQRLTRSWNTVVKGRFSL</sequence>
<dbReference type="InterPro" id="IPR029006">
    <property type="entry name" value="ADF-H/Gelsolin-like_dom_sf"/>
</dbReference>
<dbReference type="Proteomes" id="UP001497453">
    <property type="component" value="Chromosome 4"/>
</dbReference>
<feature type="compositionally biased region" description="Basic and acidic residues" evidence="1">
    <location>
        <begin position="169"/>
        <end position="180"/>
    </location>
</feature>
<feature type="compositionally biased region" description="Polar residues" evidence="1">
    <location>
        <begin position="743"/>
        <end position="753"/>
    </location>
</feature>
<feature type="compositionally biased region" description="Low complexity" evidence="1">
    <location>
        <begin position="515"/>
        <end position="528"/>
    </location>
</feature>
<feature type="compositionally biased region" description="Basic and acidic residues" evidence="1">
    <location>
        <begin position="445"/>
        <end position="459"/>
    </location>
</feature>
<feature type="compositionally biased region" description="Basic and acidic residues" evidence="1">
    <location>
        <begin position="114"/>
        <end position="127"/>
    </location>
</feature>
<feature type="compositionally biased region" description="Polar residues" evidence="1">
    <location>
        <begin position="485"/>
        <end position="503"/>
    </location>
</feature>
<feature type="compositionally biased region" description="Polar residues" evidence="1">
    <location>
        <begin position="382"/>
        <end position="394"/>
    </location>
</feature>
<feature type="compositionally biased region" description="Polar residues" evidence="1">
    <location>
        <begin position="707"/>
        <end position="718"/>
    </location>
</feature>
<organism evidence="2 3">
    <name type="scientific">Somion occarium</name>
    <dbReference type="NCBI Taxonomy" id="3059160"/>
    <lineage>
        <taxon>Eukaryota</taxon>
        <taxon>Fungi</taxon>
        <taxon>Dikarya</taxon>
        <taxon>Basidiomycota</taxon>
        <taxon>Agaricomycotina</taxon>
        <taxon>Agaricomycetes</taxon>
        <taxon>Polyporales</taxon>
        <taxon>Cerrenaceae</taxon>
        <taxon>Somion</taxon>
    </lineage>
</organism>
<evidence type="ECO:0008006" key="4">
    <source>
        <dbReference type="Google" id="ProtNLM"/>
    </source>
</evidence>
<feature type="region of interest" description="Disordered" evidence="1">
    <location>
        <begin position="1"/>
        <end position="30"/>
    </location>
</feature>
<evidence type="ECO:0000313" key="2">
    <source>
        <dbReference type="EMBL" id="CAL1707915.1"/>
    </source>
</evidence>
<protein>
    <recommendedName>
        <fullName evidence="4">Gelsolin</fullName>
    </recommendedName>
</protein>
<feature type="compositionally biased region" description="Low complexity" evidence="1">
    <location>
        <begin position="328"/>
        <end position="338"/>
    </location>
</feature>
<evidence type="ECO:0000256" key="1">
    <source>
        <dbReference type="SAM" id="MobiDB-lite"/>
    </source>
</evidence>
<dbReference type="Gene3D" id="3.40.20.10">
    <property type="entry name" value="Severin"/>
    <property type="match status" value="1"/>
</dbReference>
<feature type="compositionally biased region" description="Polar residues" evidence="1">
    <location>
        <begin position="293"/>
        <end position="302"/>
    </location>
</feature>
<gene>
    <name evidence="2" type="ORF">GFSPODELE1_LOCUS6598</name>
</gene>
<dbReference type="PANTHER" id="PTHR11977:SF133">
    <property type="entry name" value="DUF4045 DOMAIN-CONTAINING PROTEIN"/>
    <property type="match status" value="1"/>
</dbReference>
<feature type="compositionally biased region" description="Pro residues" evidence="1">
    <location>
        <begin position="572"/>
        <end position="587"/>
    </location>
</feature>
<feature type="region of interest" description="Disordered" evidence="1">
    <location>
        <begin position="153"/>
        <end position="849"/>
    </location>
</feature>